<feature type="signal peptide" evidence="1">
    <location>
        <begin position="1"/>
        <end position="26"/>
    </location>
</feature>
<evidence type="ECO:0000256" key="1">
    <source>
        <dbReference type="SAM" id="SignalP"/>
    </source>
</evidence>
<accession>A0A2R5FX43</accession>
<organism evidence="2 3">
    <name type="scientific">Nostoc commune NIES-4072</name>
    <dbReference type="NCBI Taxonomy" id="2005467"/>
    <lineage>
        <taxon>Bacteria</taxon>
        <taxon>Bacillati</taxon>
        <taxon>Cyanobacteriota</taxon>
        <taxon>Cyanophyceae</taxon>
        <taxon>Nostocales</taxon>
        <taxon>Nostocaceae</taxon>
        <taxon>Nostoc</taxon>
    </lineage>
</organism>
<keyword evidence="1" id="KW-0732">Signal</keyword>
<comment type="caution">
    <text evidence="2">The sequence shown here is derived from an EMBL/GenBank/DDBJ whole genome shotgun (WGS) entry which is preliminary data.</text>
</comment>
<proteinExistence type="predicted"/>
<dbReference type="Proteomes" id="UP000245124">
    <property type="component" value="Unassembled WGS sequence"/>
</dbReference>
<evidence type="ECO:0000313" key="3">
    <source>
        <dbReference type="Proteomes" id="UP000245124"/>
    </source>
</evidence>
<reference evidence="2 3" key="1">
    <citation type="submission" date="2017-06" db="EMBL/GenBank/DDBJ databases">
        <title>Genome sequencing of cyanobaciteial culture collection at National Institute for Environmental Studies (NIES).</title>
        <authorList>
            <person name="Hirose Y."/>
            <person name="Shimura Y."/>
            <person name="Fujisawa T."/>
            <person name="Nakamura Y."/>
            <person name="Kawachi M."/>
        </authorList>
    </citation>
    <scope>NUCLEOTIDE SEQUENCE [LARGE SCALE GENOMIC DNA]</scope>
    <source>
        <strain evidence="2 3">NIES-4072</strain>
    </source>
</reference>
<protein>
    <submittedName>
        <fullName evidence="2">Uncharacterized protein</fullName>
    </submittedName>
</protein>
<dbReference type="EMBL" id="BDUD01000001">
    <property type="protein sequence ID" value="GBG22028.1"/>
    <property type="molecule type" value="Genomic_DNA"/>
</dbReference>
<name>A0A2R5FX43_NOSCO</name>
<feature type="chain" id="PRO_5015335062" evidence="1">
    <location>
        <begin position="27"/>
        <end position="113"/>
    </location>
</feature>
<sequence length="113" mass="12096">MKKLKAAVVALVPGIIFVPWTSPALAHDVRYPSNNGYGQVRDNHEIVDACDTNRNGKGFYVLYSLRSGARGRVGDGNGADAGCGIARVGSPQNPVVRFTVCQDFTGCSPWRDA</sequence>
<gene>
    <name evidence="2" type="ORF">NIES4072_57340</name>
</gene>
<evidence type="ECO:0000313" key="2">
    <source>
        <dbReference type="EMBL" id="GBG22028.1"/>
    </source>
</evidence>
<keyword evidence="3" id="KW-1185">Reference proteome</keyword>
<dbReference type="AlphaFoldDB" id="A0A2R5FX43"/>